<organism evidence="1 2">
    <name type="scientific">Gimesia chilikensis</name>
    <dbReference type="NCBI Taxonomy" id="2605989"/>
    <lineage>
        <taxon>Bacteria</taxon>
        <taxon>Pseudomonadati</taxon>
        <taxon>Planctomycetota</taxon>
        <taxon>Planctomycetia</taxon>
        <taxon>Planctomycetales</taxon>
        <taxon>Planctomycetaceae</taxon>
        <taxon>Gimesia</taxon>
    </lineage>
</organism>
<sequence>MQDQKNHYNNPFIKLVQGKVQTMTAMDGQIYFSADDFCELLDRMAVSAGKLMQSAPHPAAALQVDTIKNTLRSVSDAVRTKQNCEKSKQPSAN</sequence>
<dbReference type="EMBL" id="CP036347">
    <property type="protein sequence ID" value="QDU03103.1"/>
    <property type="molecule type" value="Genomic_DNA"/>
</dbReference>
<dbReference type="AlphaFoldDB" id="A0A517WCW9"/>
<evidence type="ECO:0000313" key="1">
    <source>
        <dbReference type="EMBL" id="QDU03103.1"/>
    </source>
</evidence>
<dbReference type="RefSeq" id="WP_145040646.1">
    <property type="nucleotide sequence ID" value="NZ_CP036347.1"/>
</dbReference>
<accession>A0A517WCW9</accession>
<reference evidence="1 2" key="1">
    <citation type="submission" date="2019-02" db="EMBL/GenBank/DDBJ databases">
        <title>Deep-cultivation of Planctomycetes and their phenomic and genomic characterization uncovers novel biology.</title>
        <authorList>
            <person name="Wiegand S."/>
            <person name="Jogler M."/>
            <person name="Boedeker C."/>
            <person name="Pinto D."/>
            <person name="Vollmers J."/>
            <person name="Rivas-Marin E."/>
            <person name="Kohn T."/>
            <person name="Peeters S.H."/>
            <person name="Heuer A."/>
            <person name="Rast P."/>
            <person name="Oberbeckmann S."/>
            <person name="Bunk B."/>
            <person name="Jeske O."/>
            <person name="Meyerdierks A."/>
            <person name="Storesund J.E."/>
            <person name="Kallscheuer N."/>
            <person name="Luecker S."/>
            <person name="Lage O.M."/>
            <person name="Pohl T."/>
            <person name="Merkel B.J."/>
            <person name="Hornburger P."/>
            <person name="Mueller R.-W."/>
            <person name="Bruemmer F."/>
            <person name="Labrenz M."/>
            <person name="Spormann A.M."/>
            <person name="Op den Camp H."/>
            <person name="Overmann J."/>
            <person name="Amann R."/>
            <person name="Jetten M.S.M."/>
            <person name="Mascher T."/>
            <person name="Medema M.H."/>
            <person name="Devos D.P."/>
            <person name="Kaster A.-K."/>
            <person name="Ovreas L."/>
            <person name="Rohde M."/>
            <person name="Galperin M.Y."/>
            <person name="Jogler C."/>
        </authorList>
    </citation>
    <scope>NUCLEOTIDE SEQUENCE [LARGE SCALE GENOMIC DNA]</scope>
    <source>
        <strain evidence="1 2">V6</strain>
    </source>
</reference>
<gene>
    <name evidence="1" type="ORF">V6x_28150</name>
</gene>
<evidence type="ECO:0000313" key="2">
    <source>
        <dbReference type="Proteomes" id="UP000320722"/>
    </source>
</evidence>
<name>A0A517WCW9_9PLAN</name>
<protein>
    <submittedName>
        <fullName evidence="1">Uncharacterized protein</fullName>
    </submittedName>
</protein>
<proteinExistence type="predicted"/>
<dbReference type="Proteomes" id="UP000320722">
    <property type="component" value="Chromosome"/>
</dbReference>